<name>A0A1G4GR66_PLAVI</name>
<evidence type="ECO:0008006" key="5">
    <source>
        <dbReference type="Google" id="ProtNLM"/>
    </source>
</evidence>
<dbReference type="Pfam" id="PF12420">
    <property type="entry name" value="DUF3671"/>
    <property type="match status" value="1"/>
</dbReference>
<protein>
    <recommendedName>
        <fullName evidence="5">Variable surface protein Vir35</fullName>
    </recommendedName>
</protein>
<dbReference type="InterPro" id="IPR022139">
    <property type="entry name" value="Fam-L/Fam-M-like_plasmodium"/>
</dbReference>
<accession>A0A1G4GR66</accession>
<sequence>MGTHRLLAKHEYKNEKPTKGLQNKVSYNSDNYKLEKGKGYNETFERLKQGRSNLVDDYLKSYKNRYSKKNALGKLECYCEKLVFDKIDYINKLAKKVQNDKKLYKKEIYNKFGYALIILAIIPFLGLVIPSFFNKYNPYINKWCFSDCQEKHCGKISAEEGHKDTGYIKSMISKNQWSIITTVNHVFVYISTIFVLFMVIYILIKVIKYERLKAGKGKIKGKDYYRFCKNIFV</sequence>
<dbReference type="VEuPathDB" id="PlasmoDB:PVW1_120005300"/>
<reference evidence="2 4" key="1">
    <citation type="submission" date="2016-07" db="EMBL/GenBank/DDBJ databases">
        <authorList>
            <consortium name="Pathogen Informatics"/>
        </authorList>
    </citation>
    <scope>NUCLEOTIDE SEQUENCE [LARGE SCALE GENOMIC DNA]</scope>
</reference>
<dbReference type="OrthoDB" id="389387at2759"/>
<dbReference type="VEuPathDB" id="PlasmoDB:PVPAM_010012000"/>
<keyword evidence="1" id="KW-0472">Membrane</keyword>
<dbReference type="Proteomes" id="UP000220605">
    <property type="component" value="Unassembled WGS sequence"/>
</dbReference>
<evidence type="ECO:0000313" key="3">
    <source>
        <dbReference type="EMBL" id="VUZ99511.1"/>
    </source>
</evidence>
<feature type="transmembrane region" description="Helical" evidence="1">
    <location>
        <begin position="112"/>
        <end position="133"/>
    </location>
</feature>
<proteinExistence type="predicted"/>
<dbReference type="AlphaFoldDB" id="A0A1G4GR66"/>
<dbReference type="VEuPathDB" id="PlasmoDB:PVP01_0002260"/>
<keyword evidence="1" id="KW-0812">Transmembrane</keyword>
<evidence type="ECO:0000256" key="1">
    <source>
        <dbReference type="SAM" id="Phobius"/>
    </source>
</evidence>
<keyword evidence="1" id="KW-1133">Transmembrane helix</keyword>
<gene>
    <name evidence="3" type="ORF">PVP01_0002260</name>
    <name evidence="2" type="ORF">PVT01_010023200</name>
</gene>
<evidence type="ECO:0000313" key="4">
    <source>
        <dbReference type="Proteomes" id="UP000196402"/>
    </source>
</evidence>
<dbReference type="Proteomes" id="UP000196402">
    <property type="component" value="Chromosome 1"/>
</dbReference>
<feature type="transmembrane region" description="Helical" evidence="1">
    <location>
        <begin position="186"/>
        <end position="204"/>
    </location>
</feature>
<evidence type="ECO:0000313" key="2">
    <source>
        <dbReference type="EMBL" id="SCO65057.1"/>
    </source>
</evidence>
<dbReference type="EMBL" id="FLZR02000004">
    <property type="protein sequence ID" value="VUZ99511.1"/>
    <property type="molecule type" value="Genomic_DNA"/>
</dbReference>
<dbReference type="EMBL" id="LT615239">
    <property type="protein sequence ID" value="SCO65057.1"/>
    <property type="molecule type" value="Genomic_DNA"/>
</dbReference>
<organism evidence="2 4">
    <name type="scientific">Plasmodium vivax</name>
    <name type="common">malaria parasite P. vivax</name>
    <dbReference type="NCBI Taxonomy" id="5855"/>
    <lineage>
        <taxon>Eukaryota</taxon>
        <taxon>Sar</taxon>
        <taxon>Alveolata</taxon>
        <taxon>Apicomplexa</taxon>
        <taxon>Aconoidasida</taxon>
        <taxon>Haemosporida</taxon>
        <taxon>Plasmodiidae</taxon>
        <taxon>Plasmodium</taxon>
        <taxon>Plasmodium (Plasmodium)</taxon>
    </lineage>
</organism>